<dbReference type="PANTHER" id="PTHR42973">
    <property type="entry name" value="BINDING OXIDOREDUCTASE, PUTATIVE (AFU_ORTHOLOGUE AFUA_1G17690)-RELATED"/>
    <property type="match status" value="1"/>
</dbReference>
<dbReference type="PANTHER" id="PTHR42973:SF7">
    <property type="entry name" value="FAD-BINDING PCMH-TYPE DOMAIN-CONTAINING PROTEIN"/>
    <property type="match status" value="1"/>
</dbReference>
<comment type="caution">
    <text evidence="6">The sequence shown here is derived from an EMBL/GenBank/DDBJ whole genome shotgun (WGS) entry which is preliminary data.</text>
</comment>
<evidence type="ECO:0000256" key="1">
    <source>
        <dbReference type="ARBA" id="ARBA00005466"/>
    </source>
</evidence>
<dbReference type="GO" id="GO:0071949">
    <property type="term" value="F:FAD binding"/>
    <property type="evidence" value="ECO:0007669"/>
    <property type="project" value="InterPro"/>
</dbReference>
<keyword evidence="2" id="KW-0285">Flavoprotein</keyword>
<proteinExistence type="inferred from homology"/>
<feature type="domain" description="FAD-binding PCMH-type" evidence="5">
    <location>
        <begin position="40"/>
        <end position="209"/>
    </location>
</feature>
<dbReference type="SUPFAM" id="SSF56176">
    <property type="entry name" value="FAD-binding/transporter-associated domain-like"/>
    <property type="match status" value="1"/>
</dbReference>
<dbReference type="InterPro" id="IPR016169">
    <property type="entry name" value="FAD-bd_PCMH_sub2"/>
</dbReference>
<keyword evidence="7" id="KW-1185">Reference proteome</keyword>
<keyword evidence="3" id="KW-0274">FAD</keyword>
<sequence>MALPTLVSSLRSDLTPQTEILTNPEDPDFKSSIERWSNEEIQTPGAIYRPATQDDVAKIVQFAYANSIPFVLASGGHSPWSTIGNSGFIIDLSLLNSISIDADAESVTISGAILIHELASALELAGRCTTLGNGNTVGVIPYVLGGGTSILTAVTGYACDQILAAKIMTAKGDIVDVSANNEADLFWAIKGAGQFFGVVLDLTMRTFPFLILGSEDGSHWTGVWIYPLKSAEEVCAVLEPIMRDKSHVTAGQIGVMAPPPAFQPVILVLIHFLGNQEDTPAVYQALNDLGPMMASASTLKFSEYRQAQDYACVKGDLKSFSLVGVEEFKPKNFLKVVELFKELLDNCPEAGGSMYLFEWHTGTSKPVHEDSAFSFQDVHMWMNTFSWYHQPENRGTVIDFDLRALAAMRVGQKEADYIDYPNCNRTAPVAQRFRGTKRLAKLKMLKQKWDPRGVFTREFL</sequence>
<name>A0A9N9LFD6_9HELO</name>
<dbReference type="Proteomes" id="UP000701801">
    <property type="component" value="Unassembled WGS sequence"/>
</dbReference>
<evidence type="ECO:0000256" key="2">
    <source>
        <dbReference type="ARBA" id="ARBA00022630"/>
    </source>
</evidence>
<dbReference type="Gene3D" id="3.40.462.20">
    <property type="match status" value="1"/>
</dbReference>
<gene>
    <name evidence="6" type="ORF">HYALB_00009693</name>
</gene>
<dbReference type="AlphaFoldDB" id="A0A9N9LFD6"/>
<dbReference type="InterPro" id="IPR006094">
    <property type="entry name" value="Oxid_FAD_bind_N"/>
</dbReference>
<keyword evidence="4" id="KW-0560">Oxidoreductase</keyword>
<dbReference type="InterPro" id="IPR036318">
    <property type="entry name" value="FAD-bd_PCMH-like_sf"/>
</dbReference>
<dbReference type="Pfam" id="PF01565">
    <property type="entry name" value="FAD_binding_4"/>
    <property type="match status" value="1"/>
</dbReference>
<dbReference type="EMBL" id="CAJVRM010000037">
    <property type="protein sequence ID" value="CAG8972145.1"/>
    <property type="molecule type" value="Genomic_DNA"/>
</dbReference>
<dbReference type="GO" id="GO:0016491">
    <property type="term" value="F:oxidoreductase activity"/>
    <property type="evidence" value="ECO:0007669"/>
    <property type="project" value="UniProtKB-KW"/>
</dbReference>
<evidence type="ECO:0000259" key="5">
    <source>
        <dbReference type="PROSITE" id="PS51387"/>
    </source>
</evidence>
<organism evidence="6 7">
    <name type="scientific">Hymenoscyphus albidus</name>
    <dbReference type="NCBI Taxonomy" id="595503"/>
    <lineage>
        <taxon>Eukaryota</taxon>
        <taxon>Fungi</taxon>
        <taxon>Dikarya</taxon>
        <taxon>Ascomycota</taxon>
        <taxon>Pezizomycotina</taxon>
        <taxon>Leotiomycetes</taxon>
        <taxon>Helotiales</taxon>
        <taxon>Helotiaceae</taxon>
        <taxon>Hymenoscyphus</taxon>
    </lineage>
</organism>
<comment type="similarity">
    <text evidence="1">Belongs to the oxygen-dependent FAD-linked oxidoreductase family.</text>
</comment>
<evidence type="ECO:0000256" key="4">
    <source>
        <dbReference type="ARBA" id="ARBA00023002"/>
    </source>
</evidence>
<evidence type="ECO:0000256" key="3">
    <source>
        <dbReference type="ARBA" id="ARBA00022827"/>
    </source>
</evidence>
<protein>
    <recommendedName>
        <fullName evidence="5">FAD-binding PCMH-type domain-containing protein</fullName>
    </recommendedName>
</protein>
<reference evidence="6" key="1">
    <citation type="submission" date="2021-07" db="EMBL/GenBank/DDBJ databases">
        <authorList>
            <person name="Durling M."/>
        </authorList>
    </citation>
    <scope>NUCLEOTIDE SEQUENCE</scope>
</reference>
<dbReference type="PROSITE" id="PS51387">
    <property type="entry name" value="FAD_PCMH"/>
    <property type="match status" value="1"/>
</dbReference>
<dbReference type="InterPro" id="IPR016166">
    <property type="entry name" value="FAD-bd_PCMH"/>
</dbReference>
<evidence type="ECO:0000313" key="7">
    <source>
        <dbReference type="Proteomes" id="UP000701801"/>
    </source>
</evidence>
<dbReference type="OrthoDB" id="415825at2759"/>
<dbReference type="InterPro" id="IPR050416">
    <property type="entry name" value="FAD-linked_Oxidoreductase"/>
</dbReference>
<evidence type="ECO:0000313" key="6">
    <source>
        <dbReference type="EMBL" id="CAG8972145.1"/>
    </source>
</evidence>
<dbReference type="Gene3D" id="3.30.465.10">
    <property type="match status" value="1"/>
</dbReference>
<accession>A0A9N9LFD6</accession>